<evidence type="ECO:0000313" key="4">
    <source>
        <dbReference type="Proteomes" id="UP000184513"/>
    </source>
</evidence>
<keyword evidence="1" id="KW-0732">Signal</keyword>
<proteinExistence type="predicted"/>
<dbReference type="OrthoDB" id="959017at2"/>
<feature type="chain" id="PRO_5011958055" evidence="1">
    <location>
        <begin position="23"/>
        <end position="247"/>
    </location>
</feature>
<protein>
    <submittedName>
        <fullName evidence="3">Outer membrane protein beta-barrel domain-containing protein</fullName>
    </submittedName>
</protein>
<sequence>MKKLTILPFVILLLLSTFQLQAQEKERTPIGGRPNIKGDLFLDFGFNMLNNRPDELNTRFIASRVVNIYYQTQLPIGENSGFTFNPGFGFGLEKLAFQDNLTLIPDPEKGPNSSQLVPISEVYGEDIRVETNTMAINYIDIPIEFRYHANKDDFNSGFRVAVGGKFGFLYNAHSKIAVTNSEGFSQKVKNSQEYGLSPIRYGAYTRLGFPGFNLWAYYGLNELFEEDQGPYGTAASQFNFGVSVALF</sequence>
<evidence type="ECO:0000256" key="1">
    <source>
        <dbReference type="SAM" id="SignalP"/>
    </source>
</evidence>
<evidence type="ECO:0000259" key="2">
    <source>
        <dbReference type="Pfam" id="PF13568"/>
    </source>
</evidence>
<dbReference type="Pfam" id="PF13568">
    <property type="entry name" value="OMP_b-brl_2"/>
    <property type="match status" value="1"/>
</dbReference>
<dbReference type="InterPro" id="IPR025665">
    <property type="entry name" value="Beta-barrel_OMP_2"/>
</dbReference>
<name>A0A1M7QEB5_9BACT</name>
<accession>A0A1M7QEB5</accession>
<feature type="signal peptide" evidence="1">
    <location>
        <begin position="1"/>
        <end position="22"/>
    </location>
</feature>
<gene>
    <name evidence="3" type="ORF">SAMN04488057_1172</name>
</gene>
<keyword evidence="4" id="KW-1185">Reference proteome</keyword>
<dbReference type="STRING" id="388280.SAMN04488057_1172"/>
<feature type="domain" description="Outer membrane protein beta-barrel" evidence="2">
    <location>
        <begin position="42"/>
        <end position="225"/>
    </location>
</feature>
<evidence type="ECO:0000313" key="3">
    <source>
        <dbReference type="EMBL" id="SHN29122.1"/>
    </source>
</evidence>
<dbReference type="Proteomes" id="UP000184513">
    <property type="component" value="Unassembled WGS sequence"/>
</dbReference>
<dbReference type="AlphaFoldDB" id="A0A1M7QEB5"/>
<dbReference type="EMBL" id="FRCY01000017">
    <property type="protein sequence ID" value="SHN29122.1"/>
    <property type="molecule type" value="Genomic_DNA"/>
</dbReference>
<organism evidence="3 4">
    <name type="scientific">Cyclobacterium lianum</name>
    <dbReference type="NCBI Taxonomy" id="388280"/>
    <lineage>
        <taxon>Bacteria</taxon>
        <taxon>Pseudomonadati</taxon>
        <taxon>Bacteroidota</taxon>
        <taxon>Cytophagia</taxon>
        <taxon>Cytophagales</taxon>
        <taxon>Cyclobacteriaceae</taxon>
        <taxon>Cyclobacterium</taxon>
    </lineage>
</organism>
<dbReference type="RefSeq" id="WP_073097201.1">
    <property type="nucleotide sequence ID" value="NZ_FRCY01000017.1"/>
</dbReference>
<reference evidence="3 4" key="1">
    <citation type="submission" date="2016-11" db="EMBL/GenBank/DDBJ databases">
        <authorList>
            <person name="Jaros S."/>
            <person name="Januszkiewicz K."/>
            <person name="Wedrychowicz H."/>
        </authorList>
    </citation>
    <scope>NUCLEOTIDE SEQUENCE [LARGE SCALE GENOMIC DNA]</scope>
    <source>
        <strain evidence="3 4">CGMCC 1.6102</strain>
    </source>
</reference>